<dbReference type="Gene3D" id="3.40.640.10">
    <property type="entry name" value="Type I PLP-dependent aspartate aminotransferase-like (Major domain)"/>
    <property type="match status" value="1"/>
</dbReference>
<dbReference type="SUPFAM" id="SSF53383">
    <property type="entry name" value="PLP-dependent transferases"/>
    <property type="match status" value="1"/>
</dbReference>
<name>A0A1G9USF6_9FIRM</name>
<evidence type="ECO:0000256" key="2">
    <source>
        <dbReference type="ARBA" id="ARBA00007441"/>
    </source>
</evidence>
<dbReference type="GO" id="GO:0006520">
    <property type="term" value="P:amino acid metabolic process"/>
    <property type="evidence" value="ECO:0007669"/>
    <property type="project" value="InterPro"/>
</dbReference>
<dbReference type="Gene3D" id="3.90.1150.10">
    <property type="entry name" value="Aspartate Aminotransferase, domain 1"/>
    <property type="match status" value="1"/>
</dbReference>
<organism evidence="8 9">
    <name type="scientific">Romboutsia lituseburensis DSM 797</name>
    <dbReference type="NCBI Taxonomy" id="1121325"/>
    <lineage>
        <taxon>Bacteria</taxon>
        <taxon>Bacillati</taxon>
        <taxon>Bacillota</taxon>
        <taxon>Clostridia</taxon>
        <taxon>Peptostreptococcales</taxon>
        <taxon>Peptostreptococcaceae</taxon>
        <taxon>Romboutsia</taxon>
    </lineage>
</organism>
<dbReference type="AlphaFoldDB" id="A0A1G9USF6"/>
<dbReference type="STRING" id="1121325.SAMN04515677_1261"/>
<dbReference type="PROSITE" id="PS00105">
    <property type="entry name" value="AA_TRANSFER_CLASS_1"/>
    <property type="match status" value="1"/>
</dbReference>
<evidence type="ECO:0000313" key="9">
    <source>
        <dbReference type="Proteomes" id="UP000199068"/>
    </source>
</evidence>
<evidence type="ECO:0000259" key="7">
    <source>
        <dbReference type="Pfam" id="PF00155"/>
    </source>
</evidence>
<reference evidence="8 9" key="1">
    <citation type="submission" date="2016-10" db="EMBL/GenBank/DDBJ databases">
        <authorList>
            <person name="de Groot N.N."/>
        </authorList>
    </citation>
    <scope>NUCLEOTIDE SEQUENCE [LARGE SCALE GENOMIC DNA]</scope>
    <source>
        <strain evidence="8 9">DSM 797</strain>
    </source>
</reference>
<evidence type="ECO:0000256" key="4">
    <source>
        <dbReference type="ARBA" id="ARBA00022679"/>
    </source>
</evidence>
<dbReference type="CDD" id="cd00609">
    <property type="entry name" value="AAT_like"/>
    <property type="match status" value="1"/>
</dbReference>
<dbReference type="InterPro" id="IPR015422">
    <property type="entry name" value="PyrdxlP-dep_Trfase_small"/>
</dbReference>
<keyword evidence="3 6" id="KW-0032">Aminotransferase</keyword>
<sequence length="397" mass="44335">MNISSRIQAVPASTIMELLTYATEAKKGGKKVYHLNIGQPDIKTPDEFFNAVKDYKDDVLEYALSEGMPELIEAIQKYYKGYNINFNNDDILILNGGSEALLFSMIATCNEGDNILIPEPFYSNYNSFAKAVGVEIKPITTVAENGFHFPSKEEIVSKIDSKTRAILFSNPGNPTGVVYTKEEIQMISDIAKENDLWIIADEVYREFVYEGDYTSLGNIDEVADRVVIIDSVSKRYSACGARIGSIASKNKVFMNQILKLCQARLSVPTLEQIGAIELYKTPSTYLAKVNKEYRERRDVLYNELIKVPGVVCKKPAGAFYIVAKLPVKSSDHFVKWLLSNFDIDGQTVMPCPAEGFYATKGLGVDEIRLAYVLNKDDLANAAKILKIGLETYLKLNK</sequence>
<dbReference type="InterPro" id="IPR004838">
    <property type="entry name" value="NHTrfase_class1_PyrdxlP-BS"/>
</dbReference>
<dbReference type="InterPro" id="IPR015421">
    <property type="entry name" value="PyrdxlP-dep_Trfase_major"/>
</dbReference>
<feature type="domain" description="Aminotransferase class I/classII large" evidence="7">
    <location>
        <begin position="31"/>
        <end position="341"/>
    </location>
</feature>
<protein>
    <recommendedName>
        <fullName evidence="6">Aminotransferase</fullName>
        <ecNumber evidence="6">2.6.1.-</ecNumber>
    </recommendedName>
</protein>
<accession>A0A1G9USF6</accession>
<dbReference type="EC" id="2.6.1.-" evidence="6"/>
<keyword evidence="5" id="KW-0663">Pyridoxal phosphate</keyword>
<gene>
    <name evidence="8" type="ORF">SAMN04515677_1261</name>
</gene>
<dbReference type="InterPro" id="IPR004839">
    <property type="entry name" value="Aminotransferase_I/II_large"/>
</dbReference>
<evidence type="ECO:0000256" key="1">
    <source>
        <dbReference type="ARBA" id="ARBA00001933"/>
    </source>
</evidence>
<proteinExistence type="inferred from homology"/>
<keyword evidence="9" id="KW-1185">Reference proteome</keyword>
<dbReference type="NCBIfam" id="NF005744">
    <property type="entry name" value="PRK07568.1"/>
    <property type="match status" value="1"/>
</dbReference>
<dbReference type="GO" id="GO:0008483">
    <property type="term" value="F:transaminase activity"/>
    <property type="evidence" value="ECO:0007669"/>
    <property type="project" value="UniProtKB-KW"/>
</dbReference>
<dbReference type="PANTHER" id="PTHR46383">
    <property type="entry name" value="ASPARTATE AMINOTRANSFERASE"/>
    <property type="match status" value="1"/>
</dbReference>
<dbReference type="EMBL" id="FNGW01000026">
    <property type="protein sequence ID" value="SDM62830.1"/>
    <property type="molecule type" value="Genomic_DNA"/>
</dbReference>
<dbReference type="Pfam" id="PF00155">
    <property type="entry name" value="Aminotran_1_2"/>
    <property type="match status" value="1"/>
</dbReference>
<evidence type="ECO:0000313" key="8">
    <source>
        <dbReference type="EMBL" id="SDM62830.1"/>
    </source>
</evidence>
<dbReference type="InterPro" id="IPR050596">
    <property type="entry name" value="AspAT/PAT-like"/>
</dbReference>
<comment type="cofactor">
    <cofactor evidence="1 6">
        <name>pyridoxal 5'-phosphate</name>
        <dbReference type="ChEBI" id="CHEBI:597326"/>
    </cofactor>
</comment>
<comment type="similarity">
    <text evidence="2 6">Belongs to the class-I pyridoxal-phosphate-dependent aminotransferase family.</text>
</comment>
<keyword evidence="4 6" id="KW-0808">Transferase</keyword>
<evidence type="ECO:0000256" key="5">
    <source>
        <dbReference type="ARBA" id="ARBA00022898"/>
    </source>
</evidence>
<dbReference type="InterPro" id="IPR015424">
    <property type="entry name" value="PyrdxlP-dep_Trfase"/>
</dbReference>
<dbReference type="RefSeq" id="WP_092727900.1">
    <property type="nucleotide sequence ID" value="NZ_FNGW01000026.1"/>
</dbReference>
<dbReference type="GO" id="GO:0030170">
    <property type="term" value="F:pyridoxal phosphate binding"/>
    <property type="evidence" value="ECO:0007669"/>
    <property type="project" value="InterPro"/>
</dbReference>
<evidence type="ECO:0000256" key="3">
    <source>
        <dbReference type="ARBA" id="ARBA00022576"/>
    </source>
</evidence>
<dbReference type="Proteomes" id="UP000199068">
    <property type="component" value="Unassembled WGS sequence"/>
</dbReference>
<evidence type="ECO:0000256" key="6">
    <source>
        <dbReference type="RuleBase" id="RU000481"/>
    </source>
</evidence>